<dbReference type="RefSeq" id="XP_064710969.1">
    <property type="nucleotide sequence ID" value="XM_064848345.1"/>
</dbReference>
<comment type="cofactor">
    <cofactor evidence="1 6">
        <name>FAD</name>
        <dbReference type="ChEBI" id="CHEBI:57692"/>
    </cofactor>
</comment>
<feature type="binding site" evidence="5">
    <location>
        <begin position="176"/>
        <end position="177"/>
    </location>
    <ligand>
        <name>FAD</name>
        <dbReference type="ChEBI" id="CHEBI:57692"/>
    </ligand>
</feature>
<dbReference type="Proteomes" id="UP001358417">
    <property type="component" value="Unassembled WGS sequence"/>
</dbReference>
<dbReference type="EMBL" id="JAVRRD010000002">
    <property type="protein sequence ID" value="KAK5062697.1"/>
    <property type="molecule type" value="Genomic_DNA"/>
</dbReference>
<feature type="binding site" evidence="5">
    <location>
        <position position="487"/>
    </location>
    <ligand>
        <name>substrate</name>
    </ligand>
</feature>
<evidence type="ECO:0000313" key="8">
    <source>
        <dbReference type="EMBL" id="KAK5062697.1"/>
    </source>
</evidence>
<dbReference type="Pfam" id="PF01593">
    <property type="entry name" value="Amino_oxidase"/>
    <property type="match status" value="1"/>
</dbReference>
<keyword evidence="6" id="KW-0285">Flavoprotein</keyword>
<dbReference type="InterPro" id="IPR036188">
    <property type="entry name" value="FAD/NAD-bd_sf"/>
</dbReference>
<proteinExistence type="inferred from homology"/>
<dbReference type="InterPro" id="IPR035959">
    <property type="entry name" value="RutC-like_sf"/>
</dbReference>
<comment type="caution">
    <text evidence="8">The sequence shown here is derived from an EMBL/GenBank/DDBJ whole genome shotgun (WGS) entry which is preliminary data.</text>
</comment>
<dbReference type="PRINTS" id="PR00757">
    <property type="entry name" value="AMINEOXDASEF"/>
</dbReference>
<dbReference type="GO" id="GO:0097621">
    <property type="term" value="F:monoamine oxidase activity"/>
    <property type="evidence" value="ECO:0007669"/>
    <property type="project" value="UniProtKB-EC"/>
</dbReference>
<dbReference type="PANTHER" id="PTHR43563:SF14">
    <property type="entry name" value="AMINE OXIDASE"/>
    <property type="match status" value="1"/>
</dbReference>
<reference evidence="8 9" key="1">
    <citation type="submission" date="2023-08" db="EMBL/GenBank/DDBJ databases">
        <title>Black Yeasts Isolated from many extreme environments.</title>
        <authorList>
            <person name="Coleine C."/>
            <person name="Stajich J.E."/>
            <person name="Selbmann L."/>
        </authorList>
    </citation>
    <scope>NUCLEOTIDE SEQUENCE [LARGE SCALE GENOMIC DNA]</scope>
    <source>
        <strain evidence="8 9">CCFEE 5792</strain>
    </source>
</reference>
<dbReference type="EC" id="1.4.3.-" evidence="6"/>
<dbReference type="PANTHER" id="PTHR43563">
    <property type="entry name" value="AMINE OXIDASE"/>
    <property type="match status" value="1"/>
</dbReference>
<feature type="binding site" evidence="5">
    <location>
        <position position="157"/>
    </location>
    <ligand>
        <name>FAD</name>
        <dbReference type="ChEBI" id="CHEBI:57692"/>
    </ligand>
</feature>
<evidence type="ECO:0000256" key="5">
    <source>
        <dbReference type="PIRSR" id="PIRSR601613-1"/>
    </source>
</evidence>
<gene>
    <name evidence="8" type="ORF">LTR84_004771</name>
</gene>
<keyword evidence="9" id="KW-1185">Reference proteome</keyword>
<dbReference type="InterPro" id="IPR050703">
    <property type="entry name" value="Flavin_MAO"/>
</dbReference>
<name>A0AAV9NRQ6_9EURO</name>
<dbReference type="SUPFAM" id="SSF55298">
    <property type="entry name" value="YjgF-like"/>
    <property type="match status" value="1"/>
</dbReference>
<organism evidence="8 9">
    <name type="scientific">Exophiala bonariae</name>
    <dbReference type="NCBI Taxonomy" id="1690606"/>
    <lineage>
        <taxon>Eukaryota</taxon>
        <taxon>Fungi</taxon>
        <taxon>Dikarya</taxon>
        <taxon>Ascomycota</taxon>
        <taxon>Pezizomycotina</taxon>
        <taxon>Eurotiomycetes</taxon>
        <taxon>Chaetothyriomycetidae</taxon>
        <taxon>Chaetothyriales</taxon>
        <taxon>Herpotrichiellaceae</taxon>
        <taxon>Exophiala</taxon>
    </lineage>
</organism>
<dbReference type="AlphaFoldDB" id="A0AAV9NRQ6"/>
<dbReference type="Gene3D" id="3.90.660.10">
    <property type="match status" value="1"/>
</dbReference>
<comment type="catalytic activity">
    <reaction evidence="4">
        <text>a secondary aliphatic amine + O2 + H2O = a primary amine + an aldehyde + H2O2</text>
        <dbReference type="Rhea" id="RHEA:26414"/>
        <dbReference type="ChEBI" id="CHEBI:15377"/>
        <dbReference type="ChEBI" id="CHEBI:15379"/>
        <dbReference type="ChEBI" id="CHEBI:16240"/>
        <dbReference type="ChEBI" id="CHEBI:17478"/>
        <dbReference type="ChEBI" id="CHEBI:58855"/>
        <dbReference type="ChEBI" id="CHEBI:65296"/>
        <dbReference type="EC" id="1.4.3.4"/>
    </reaction>
</comment>
<dbReference type="SUPFAM" id="SSF51905">
    <property type="entry name" value="FAD/NAD(P)-binding domain"/>
    <property type="match status" value="1"/>
</dbReference>
<keyword evidence="3 6" id="KW-0560">Oxidoreductase</keyword>
<evidence type="ECO:0000256" key="3">
    <source>
        <dbReference type="ARBA" id="ARBA00023002"/>
    </source>
</evidence>
<feature type="binding site" evidence="5">
    <location>
        <position position="382"/>
    </location>
    <ligand>
        <name>FAD</name>
        <dbReference type="ChEBI" id="CHEBI:57692"/>
    </ligand>
</feature>
<evidence type="ECO:0000256" key="1">
    <source>
        <dbReference type="ARBA" id="ARBA00001974"/>
    </source>
</evidence>
<keyword evidence="6" id="KW-0274">FAD</keyword>
<sequence>MSSPYSKIKAPSVQTIDPHMLFDSRPIFSHSTTTSGPCRIVATAGQVGCDQNGVFPTDIEDQLSLAMKNLGRALEAAGATVTDVFKLVYYIVDYDPNNRRHTKHVQAFLNGHRPATTLVPVPALANPEMKFEIEAYAAVRQEALREVDVVVVGAGLSGLKAAYEVQRAGFSCVVVEARDRVGGKTWSVDPLGQGKWIDVGAAWINDTNQSKIYELAKSLDLEMVVQRTTGKVIQEDLTGDLGLFDYGGTPAQAAEKNGIESLVFIRELAEKVCQTVDIHNPVQSGADLDKLTLEEWVKSNTESKTAMATAKLWTRALLGLEPSEVSALFFMNYCKSAGGLLQMRSDFKNGGQYLRFTRGTQSMSLGLADLLHSDSVILSSPVRRIIQTLDGILVSAGRGELKCKRVIVSVPTVLYKEITFEPPLPQAKAELGKNNVHGYTLKVMVSFSEPWWRKAGLAGAVMSFVGPITTTRDSSNDEKGQFSLTCFTNGDAGRKLSPLPQKERFSAVVAHIKRMYGPYVDVPEPIAVTEHEWFKDQWAQGCPCPASPPGVMTQFDHALRTTHGKVHFIGTETAYEWKGYMDGAVRSGERGAREVIDAFNRAKL</sequence>
<dbReference type="Gene3D" id="3.30.1330.40">
    <property type="entry name" value="RutC-like"/>
    <property type="match status" value="1"/>
</dbReference>
<dbReference type="SUPFAM" id="SSF54373">
    <property type="entry name" value="FAD-linked reductases, C-terminal domain"/>
    <property type="match status" value="1"/>
</dbReference>
<protein>
    <recommendedName>
        <fullName evidence="6">Amine oxidase</fullName>
        <ecNumber evidence="6">1.4.3.-</ecNumber>
    </recommendedName>
</protein>
<accession>A0AAV9NRQ6</accession>
<feature type="domain" description="Amine oxidase" evidence="7">
    <location>
        <begin position="156"/>
        <end position="596"/>
    </location>
</feature>
<dbReference type="InterPro" id="IPR002937">
    <property type="entry name" value="Amino_oxidase"/>
</dbReference>
<dbReference type="Pfam" id="PF01042">
    <property type="entry name" value="Ribonuc_L-PSP"/>
    <property type="match status" value="1"/>
</dbReference>
<evidence type="ECO:0000259" key="7">
    <source>
        <dbReference type="Pfam" id="PF01593"/>
    </source>
</evidence>
<evidence type="ECO:0000256" key="4">
    <source>
        <dbReference type="ARBA" id="ARBA00048448"/>
    </source>
</evidence>
<dbReference type="Gene3D" id="1.10.405.10">
    <property type="entry name" value="Guanine Nucleotide Dissociation Inhibitor, domain 1"/>
    <property type="match status" value="1"/>
</dbReference>
<evidence type="ECO:0000313" key="9">
    <source>
        <dbReference type="Proteomes" id="UP001358417"/>
    </source>
</evidence>
<feature type="binding site" evidence="5">
    <location>
        <position position="572"/>
    </location>
    <ligand>
        <name>FAD</name>
        <dbReference type="ChEBI" id="CHEBI:57692"/>
    </ligand>
</feature>
<evidence type="ECO:0000256" key="6">
    <source>
        <dbReference type="RuleBase" id="RU362067"/>
    </source>
</evidence>
<evidence type="ECO:0000256" key="2">
    <source>
        <dbReference type="ARBA" id="ARBA00005995"/>
    </source>
</evidence>
<dbReference type="InterPro" id="IPR006175">
    <property type="entry name" value="YjgF/YER057c/UK114"/>
</dbReference>
<dbReference type="Gene3D" id="3.50.50.60">
    <property type="entry name" value="FAD/NAD(P)-binding domain"/>
    <property type="match status" value="1"/>
</dbReference>
<dbReference type="CDD" id="cd00448">
    <property type="entry name" value="YjgF_YER057c_UK114_family"/>
    <property type="match status" value="1"/>
</dbReference>
<dbReference type="GeneID" id="89972949"/>
<comment type="similarity">
    <text evidence="2 6">Belongs to the flavin monoamine oxidase family.</text>
</comment>
<dbReference type="InterPro" id="IPR001613">
    <property type="entry name" value="Flavin_amine_oxidase"/>
</dbReference>